<dbReference type="InterPro" id="IPR036607">
    <property type="entry name" value="PRKCSH"/>
</dbReference>
<organism evidence="6 7">
    <name type="scientific">Leucocoprinus birnbaumii</name>
    <dbReference type="NCBI Taxonomy" id="56174"/>
    <lineage>
        <taxon>Eukaryota</taxon>
        <taxon>Fungi</taxon>
        <taxon>Dikarya</taxon>
        <taxon>Basidiomycota</taxon>
        <taxon>Agaricomycotina</taxon>
        <taxon>Agaricomycetes</taxon>
        <taxon>Agaricomycetidae</taxon>
        <taxon>Agaricales</taxon>
        <taxon>Agaricineae</taxon>
        <taxon>Agaricaceae</taxon>
        <taxon>Leucocoprinus</taxon>
    </lineage>
</organism>
<dbReference type="AlphaFoldDB" id="A0AAD5YVT4"/>
<name>A0AAD5YVT4_9AGAR</name>
<dbReference type="GO" id="GO:0006491">
    <property type="term" value="P:N-glycan processing"/>
    <property type="evidence" value="ECO:0007669"/>
    <property type="project" value="TreeGrafter"/>
</dbReference>
<evidence type="ECO:0000256" key="3">
    <source>
        <dbReference type="SAM" id="Coils"/>
    </source>
</evidence>
<dbReference type="SUPFAM" id="SSF50911">
    <property type="entry name" value="Mannose 6-phosphate receptor domain"/>
    <property type="match status" value="1"/>
</dbReference>
<feature type="compositionally biased region" description="Acidic residues" evidence="4">
    <location>
        <begin position="178"/>
        <end position="196"/>
    </location>
</feature>
<feature type="coiled-coil region" evidence="3">
    <location>
        <begin position="51"/>
        <end position="129"/>
    </location>
</feature>
<feature type="coiled-coil region" evidence="3">
    <location>
        <begin position="280"/>
        <end position="307"/>
    </location>
</feature>
<proteinExistence type="predicted"/>
<keyword evidence="3" id="KW-0175">Coiled coil</keyword>
<gene>
    <name evidence="6" type="ORF">NP233_g6158</name>
</gene>
<evidence type="ECO:0000313" key="7">
    <source>
        <dbReference type="Proteomes" id="UP001213000"/>
    </source>
</evidence>
<evidence type="ECO:0000259" key="5">
    <source>
        <dbReference type="PROSITE" id="PS51914"/>
    </source>
</evidence>
<dbReference type="InterPro" id="IPR044865">
    <property type="entry name" value="MRH_dom"/>
</dbReference>
<evidence type="ECO:0000256" key="2">
    <source>
        <dbReference type="ARBA" id="ARBA00023157"/>
    </source>
</evidence>
<dbReference type="InterPro" id="IPR039794">
    <property type="entry name" value="Gtb1-like"/>
</dbReference>
<dbReference type="InterPro" id="IPR009011">
    <property type="entry name" value="Man6P_isomerase_rcpt-bd_dom_sf"/>
</dbReference>
<evidence type="ECO:0000256" key="4">
    <source>
        <dbReference type="SAM" id="MobiDB-lite"/>
    </source>
</evidence>
<dbReference type="EMBL" id="JANIEX010000390">
    <property type="protein sequence ID" value="KAJ3567750.1"/>
    <property type="molecule type" value="Genomic_DNA"/>
</dbReference>
<feature type="domain" description="MRH" evidence="5">
    <location>
        <begin position="328"/>
        <end position="435"/>
    </location>
</feature>
<dbReference type="PANTHER" id="PTHR12630">
    <property type="entry name" value="N-LINKED OLIGOSACCHARIDE PROCESSING"/>
    <property type="match status" value="1"/>
</dbReference>
<keyword evidence="2" id="KW-1015">Disulfide bond</keyword>
<dbReference type="Proteomes" id="UP001213000">
    <property type="component" value="Unassembled WGS sequence"/>
</dbReference>
<accession>A0AAD5YVT4</accession>
<comment type="caution">
    <text evidence="6">The sequence shown here is derived from an EMBL/GenBank/DDBJ whole genome shotgun (WGS) entry which is preliminary data.</text>
</comment>
<protein>
    <recommendedName>
        <fullName evidence="5">MRH domain-containing protein</fullName>
    </recommendedName>
</protein>
<dbReference type="PANTHER" id="PTHR12630:SF1">
    <property type="entry name" value="GLUCOSIDASE 2 SUBUNIT BETA"/>
    <property type="match status" value="1"/>
</dbReference>
<evidence type="ECO:0000313" key="6">
    <source>
        <dbReference type="EMBL" id="KAJ3567750.1"/>
    </source>
</evidence>
<reference evidence="6" key="1">
    <citation type="submission" date="2022-07" db="EMBL/GenBank/DDBJ databases">
        <title>Genome Sequence of Leucocoprinus birnbaumii.</title>
        <authorList>
            <person name="Buettner E."/>
        </authorList>
    </citation>
    <scope>NUCLEOTIDE SEQUENCE</scope>
    <source>
        <strain evidence="6">VT141</strain>
    </source>
</reference>
<dbReference type="Pfam" id="PF13015">
    <property type="entry name" value="PRKCSH_1"/>
    <property type="match status" value="1"/>
</dbReference>
<feature type="region of interest" description="Disordered" evidence="4">
    <location>
        <begin position="174"/>
        <end position="196"/>
    </location>
</feature>
<sequence length="447" mass="50905">MAATSLVPRFQAHGYETDSVNLNVAMVRTNSLVFVKTRVRKSGSKIRSTYIAFAHKEKKRLEERVESLGREIQAKEREVERLRDIAERTESLSAAALEHKKQSPLYLNLIEHHNALKSLQREHQKHLENEKKLGEILDSLRRGYNPNYQDMAVLEAVRGWEEHAGLPHINEVRKEDGTTEEEVKEAETKEDEPLEEGMWDAERLKYQLDGLLNSDYTSLLLEHDEYTRSGGDDEEGAISDIASYLPDFALEYYDQVKEGLVILLETLHIIPASEKSSADSSRARQAFNDAENNLKSIQKEKKDAEEAITKIFDVKSFGVDGEWKKLENTCLEYDTGEYIYETCLFNEAKQKPKNGGSTFSLGRFESWNPSPDVQPGTAEYYSKQVYKRGARCWNGPERNVILVMSCGTENAITSVQELEKCEYQFTGTSPALCLPVTESNAKSREEL</sequence>
<keyword evidence="1" id="KW-0732">Signal</keyword>
<keyword evidence="7" id="KW-1185">Reference proteome</keyword>
<dbReference type="Gene3D" id="2.70.130.10">
    <property type="entry name" value="Mannose-6-phosphate receptor binding domain"/>
    <property type="match status" value="1"/>
</dbReference>
<dbReference type="GO" id="GO:0017177">
    <property type="term" value="C:glucosidase II complex"/>
    <property type="evidence" value="ECO:0007669"/>
    <property type="project" value="TreeGrafter"/>
</dbReference>
<evidence type="ECO:0000256" key="1">
    <source>
        <dbReference type="ARBA" id="ARBA00022729"/>
    </source>
</evidence>
<dbReference type="PROSITE" id="PS51914">
    <property type="entry name" value="MRH"/>
    <property type="match status" value="1"/>
</dbReference>